<keyword evidence="2" id="KW-0812">Transmembrane</keyword>
<feature type="compositionally biased region" description="Polar residues" evidence="1">
    <location>
        <begin position="8"/>
        <end position="27"/>
    </location>
</feature>
<gene>
    <name evidence="4" type="ORF">Trco_000702</name>
</gene>
<organism evidence="4 5">
    <name type="scientific">Trichoderma cornu-damae</name>
    <dbReference type="NCBI Taxonomy" id="654480"/>
    <lineage>
        <taxon>Eukaryota</taxon>
        <taxon>Fungi</taxon>
        <taxon>Dikarya</taxon>
        <taxon>Ascomycota</taxon>
        <taxon>Pezizomycotina</taxon>
        <taxon>Sordariomycetes</taxon>
        <taxon>Hypocreomycetidae</taxon>
        <taxon>Hypocreales</taxon>
        <taxon>Hypocreaceae</taxon>
        <taxon>Trichoderma</taxon>
    </lineage>
</organism>
<feature type="region of interest" description="Disordered" evidence="1">
    <location>
        <begin position="1"/>
        <end position="38"/>
    </location>
</feature>
<comment type="caution">
    <text evidence="4">The sequence shown here is derived from an EMBL/GenBank/DDBJ whole genome shotgun (WGS) entry which is preliminary data.</text>
</comment>
<feature type="transmembrane region" description="Helical" evidence="2">
    <location>
        <begin position="249"/>
        <end position="266"/>
    </location>
</feature>
<protein>
    <recommendedName>
        <fullName evidence="3">DUF6594 domain-containing protein</fullName>
    </recommendedName>
</protein>
<proteinExistence type="predicted"/>
<accession>A0A9P8QXN1</accession>
<dbReference type="PANTHER" id="PTHR34502">
    <property type="entry name" value="DUF6594 DOMAIN-CONTAINING PROTEIN-RELATED"/>
    <property type="match status" value="1"/>
</dbReference>
<evidence type="ECO:0000313" key="4">
    <source>
        <dbReference type="EMBL" id="KAH6610682.1"/>
    </source>
</evidence>
<feature type="domain" description="DUF6594" evidence="3">
    <location>
        <begin position="44"/>
        <end position="282"/>
    </location>
</feature>
<keyword evidence="5" id="KW-1185">Reference proteome</keyword>
<evidence type="ECO:0000256" key="1">
    <source>
        <dbReference type="SAM" id="MobiDB-lite"/>
    </source>
</evidence>
<keyword evidence="2" id="KW-1133">Transmembrane helix</keyword>
<feature type="transmembrane region" description="Helical" evidence="2">
    <location>
        <begin position="222"/>
        <end position="243"/>
    </location>
</feature>
<dbReference type="Proteomes" id="UP000827724">
    <property type="component" value="Unassembled WGS sequence"/>
</dbReference>
<dbReference type="InterPro" id="IPR046529">
    <property type="entry name" value="DUF6594"/>
</dbReference>
<dbReference type="EMBL" id="JAIWOZ010000001">
    <property type="protein sequence ID" value="KAH6610682.1"/>
    <property type="molecule type" value="Genomic_DNA"/>
</dbReference>
<evidence type="ECO:0000259" key="3">
    <source>
        <dbReference type="Pfam" id="PF20237"/>
    </source>
</evidence>
<evidence type="ECO:0000313" key="5">
    <source>
        <dbReference type="Proteomes" id="UP000827724"/>
    </source>
</evidence>
<dbReference type="AlphaFoldDB" id="A0A9P8QXN1"/>
<keyword evidence="2" id="KW-0472">Membrane</keyword>
<dbReference type="Pfam" id="PF20237">
    <property type="entry name" value="DUF6594"/>
    <property type="match status" value="1"/>
</dbReference>
<dbReference type="OrthoDB" id="5341582at2759"/>
<dbReference type="PANTHER" id="PTHR34502:SF5">
    <property type="entry name" value="DUF6594 DOMAIN-CONTAINING PROTEIN"/>
    <property type="match status" value="1"/>
</dbReference>
<sequence length="288" mass="31808">MAEKLSIPSATSKAGESSGCSTSPESDTPSDLEESTIDNFPQGYPRFSALLASHKSFQLWRRFSTLRSRLLLLKQDELSQLEKQLKRLDDVDGKRNPLILGNCRLDTNGGRRQVLDRIDAALVDYDSQLERYQRVLNLETSSNHAVSNLQNWLANNGALARDEAEYLNRRRDLFSLFGNSTLSERLAAAVGKYLATETITNDKNVVILPSWVMRVMKGAMKILVAPIISILLLTPVIICNFVDGLTNRVIIVVLSTTAFIAALSCLTRVKAVDLVVAGATYVMSSPAF</sequence>
<evidence type="ECO:0000256" key="2">
    <source>
        <dbReference type="SAM" id="Phobius"/>
    </source>
</evidence>
<name>A0A9P8QXN1_9HYPO</name>
<reference evidence="4" key="1">
    <citation type="submission" date="2021-08" db="EMBL/GenBank/DDBJ databases">
        <title>Chromosome-Level Trichoderma cornu-damae using Hi-C Data.</title>
        <authorList>
            <person name="Kim C.S."/>
        </authorList>
    </citation>
    <scope>NUCLEOTIDE SEQUENCE</scope>
    <source>
        <strain evidence="4">KA19-0412C</strain>
    </source>
</reference>